<keyword evidence="7 9" id="KW-0472">Membrane</keyword>
<dbReference type="InterPro" id="IPR016169">
    <property type="entry name" value="FAD-bd_PCMH_sub2"/>
</dbReference>
<dbReference type="Proteomes" id="UP000642571">
    <property type="component" value="Unassembled WGS sequence"/>
</dbReference>
<accession>A0ABQ1Q049</accession>
<evidence type="ECO:0008006" key="15">
    <source>
        <dbReference type="Google" id="ProtNLM"/>
    </source>
</evidence>
<evidence type="ECO:0000256" key="3">
    <source>
        <dbReference type="ARBA" id="ARBA00022692"/>
    </source>
</evidence>
<dbReference type="InterPro" id="IPR000644">
    <property type="entry name" value="CBS_dom"/>
</dbReference>
<comment type="caution">
    <text evidence="13">The sequence shown here is derived from an EMBL/GenBank/DDBJ whole genome shotgun (WGS) entry which is preliminary data.</text>
</comment>
<dbReference type="RefSeq" id="WP_188652460.1">
    <property type="nucleotide sequence ID" value="NZ_BMIN01000005.1"/>
</dbReference>
<dbReference type="Pfam" id="PF01595">
    <property type="entry name" value="CNNM"/>
    <property type="match status" value="1"/>
</dbReference>
<dbReference type="InterPro" id="IPR046342">
    <property type="entry name" value="CBS_dom_sf"/>
</dbReference>
<evidence type="ECO:0000313" key="14">
    <source>
        <dbReference type="Proteomes" id="UP000642571"/>
    </source>
</evidence>
<name>A0ABQ1Q049_9BACI</name>
<evidence type="ECO:0000256" key="8">
    <source>
        <dbReference type="PROSITE-ProRule" id="PRU00703"/>
    </source>
</evidence>
<feature type="transmembrane region" description="Helical" evidence="10">
    <location>
        <begin position="114"/>
        <end position="136"/>
    </location>
</feature>
<keyword evidence="6 8" id="KW-0129">CBS domain</keyword>
<dbReference type="CDD" id="cd04590">
    <property type="entry name" value="CBS_pair_CorC_HlyC_assoc"/>
    <property type="match status" value="1"/>
</dbReference>
<evidence type="ECO:0000256" key="2">
    <source>
        <dbReference type="ARBA" id="ARBA00006337"/>
    </source>
</evidence>
<organism evidence="13 14">
    <name type="scientific">Pontibacillus salipaludis</name>
    <dbReference type="NCBI Taxonomy" id="1697394"/>
    <lineage>
        <taxon>Bacteria</taxon>
        <taxon>Bacillati</taxon>
        <taxon>Bacillota</taxon>
        <taxon>Bacilli</taxon>
        <taxon>Bacillales</taxon>
        <taxon>Bacillaceae</taxon>
        <taxon>Pontibacillus</taxon>
    </lineage>
</organism>
<evidence type="ECO:0000256" key="10">
    <source>
        <dbReference type="SAM" id="Phobius"/>
    </source>
</evidence>
<dbReference type="Gene3D" id="3.30.465.10">
    <property type="match status" value="1"/>
</dbReference>
<evidence type="ECO:0000259" key="11">
    <source>
        <dbReference type="PROSITE" id="PS51371"/>
    </source>
</evidence>
<evidence type="ECO:0000313" key="13">
    <source>
        <dbReference type="EMBL" id="GGD08633.1"/>
    </source>
</evidence>
<dbReference type="InterPro" id="IPR005170">
    <property type="entry name" value="Transptr-assoc_dom"/>
</dbReference>
<keyword evidence="5 9" id="KW-1133">Transmembrane helix</keyword>
<dbReference type="InterPro" id="IPR002550">
    <property type="entry name" value="CNNM"/>
</dbReference>
<comment type="subcellular location">
    <subcellularLocation>
        <location evidence="1">Membrane</location>
        <topology evidence="1">Multi-pass membrane protein</topology>
    </subcellularLocation>
</comment>
<comment type="similarity">
    <text evidence="2">Belongs to the UPF0053 family.</text>
</comment>
<dbReference type="PROSITE" id="PS51371">
    <property type="entry name" value="CBS"/>
    <property type="match status" value="1"/>
</dbReference>
<feature type="domain" description="CNNM transmembrane" evidence="12">
    <location>
        <begin position="1"/>
        <end position="179"/>
    </location>
</feature>
<reference evidence="14" key="1">
    <citation type="journal article" date="2019" name="Int. J. Syst. Evol. Microbiol.">
        <title>The Global Catalogue of Microorganisms (GCM) 10K type strain sequencing project: providing services to taxonomists for standard genome sequencing and annotation.</title>
        <authorList>
            <consortium name="The Broad Institute Genomics Platform"/>
            <consortium name="The Broad Institute Genome Sequencing Center for Infectious Disease"/>
            <person name="Wu L."/>
            <person name="Ma J."/>
        </authorList>
    </citation>
    <scope>NUCLEOTIDE SEQUENCE [LARGE SCALE GENOMIC DNA]</scope>
    <source>
        <strain evidence="14">CGMCC 1.15353</strain>
    </source>
</reference>
<dbReference type="InterPro" id="IPR044751">
    <property type="entry name" value="Ion_transp-like_CBS"/>
</dbReference>
<dbReference type="SUPFAM" id="SSF54631">
    <property type="entry name" value="CBS-domain pair"/>
    <property type="match status" value="1"/>
</dbReference>
<keyword evidence="3 9" id="KW-0812">Transmembrane</keyword>
<feature type="domain" description="CBS" evidence="11">
    <location>
        <begin position="263"/>
        <end position="321"/>
    </location>
</feature>
<evidence type="ECO:0000256" key="6">
    <source>
        <dbReference type="ARBA" id="ARBA00023122"/>
    </source>
</evidence>
<sequence length="406" mass="45879">MLIAIIILIFVSAFFSGSETALTATNRMRLQTRANNHDKKAEKLLYLVSRPSEFITTILIGNNIANILLPTLVTILAVEYGINVGIASAVLTVTIIIFAEVIPKSVAATYPDRIATTVAPIIRFFIIVFKPVTILLNKLTDYLNNVLSNGQQEEASISKEELRTMIDIAGSEGTFNEEESNRIKGVFDFQNLNVKDALQTPRVDVEAIPHTATFEEVREIVMQHPYTRYPVYRDDMDDIIAVFHSKYLLNWDADREQSLKSFCSNDPLIVYEFQKVEWVLRKMSLEKQHMAIVLDEYGGTEGIITHEDIIEAMIGLEIEDELDPDDDAIVEKLSDTELICDGKATLYKVNSIFDTNIPEDEDVLAAYILNELDDHPEEGTVLERNNLTFKILEMDGRSISRVQIIK</sequence>
<keyword evidence="14" id="KW-1185">Reference proteome</keyword>
<feature type="transmembrane region" description="Helical" evidence="10">
    <location>
        <begin position="84"/>
        <end position="102"/>
    </location>
</feature>
<dbReference type="Gene3D" id="3.10.580.10">
    <property type="entry name" value="CBS-domain"/>
    <property type="match status" value="1"/>
</dbReference>
<dbReference type="Pfam" id="PF03471">
    <property type="entry name" value="CorC_HlyC"/>
    <property type="match status" value="1"/>
</dbReference>
<dbReference type="SUPFAM" id="SSF56176">
    <property type="entry name" value="FAD-binding/transporter-associated domain-like"/>
    <property type="match status" value="1"/>
</dbReference>
<evidence type="ECO:0000256" key="5">
    <source>
        <dbReference type="ARBA" id="ARBA00022989"/>
    </source>
</evidence>
<gene>
    <name evidence="13" type="ORF">GCM10011389_15330</name>
</gene>
<keyword evidence="4" id="KW-0677">Repeat</keyword>
<proteinExistence type="inferred from homology"/>
<evidence type="ECO:0000259" key="12">
    <source>
        <dbReference type="PROSITE" id="PS51846"/>
    </source>
</evidence>
<dbReference type="SMART" id="SM01091">
    <property type="entry name" value="CorC_HlyC"/>
    <property type="match status" value="1"/>
</dbReference>
<dbReference type="PANTHER" id="PTHR22777:SF17">
    <property type="entry name" value="UPF0053 PROTEIN SLL0260"/>
    <property type="match status" value="1"/>
</dbReference>
<dbReference type="PANTHER" id="PTHR22777">
    <property type="entry name" value="HEMOLYSIN-RELATED"/>
    <property type="match status" value="1"/>
</dbReference>
<evidence type="ECO:0000256" key="9">
    <source>
        <dbReference type="PROSITE-ProRule" id="PRU01193"/>
    </source>
</evidence>
<protein>
    <recommendedName>
        <fullName evidence="15">Mg2+/Co2+ transporter CorB</fullName>
    </recommendedName>
</protein>
<feature type="transmembrane region" description="Helical" evidence="10">
    <location>
        <begin position="54"/>
        <end position="77"/>
    </location>
</feature>
<dbReference type="PROSITE" id="PS51846">
    <property type="entry name" value="CNNM"/>
    <property type="match status" value="1"/>
</dbReference>
<dbReference type="InterPro" id="IPR036318">
    <property type="entry name" value="FAD-bd_PCMH-like_sf"/>
</dbReference>
<dbReference type="EMBL" id="BMIN01000005">
    <property type="protein sequence ID" value="GGD08633.1"/>
    <property type="molecule type" value="Genomic_DNA"/>
</dbReference>
<evidence type="ECO:0000256" key="1">
    <source>
        <dbReference type="ARBA" id="ARBA00004141"/>
    </source>
</evidence>
<evidence type="ECO:0000256" key="4">
    <source>
        <dbReference type="ARBA" id="ARBA00022737"/>
    </source>
</evidence>
<evidence type="ECO:0000256" key="7">
    <source>
        <dbReference type="ARBA" id="ARBA00023136"/>
    </source>
</evidence>
<dbReference type="Pfam" id="PF00571">
    <property type="entry name" value="CBS"/>
    <property type="match status" value="2"/>
</dbReference>